<feature type="domain" description="Mut7-C RNAse" evidence="1">
    <location>
        <begin position="5"/>
        <end position="144"/>
    </location>
</feature>
<evidence type="ECO:0000259" key="1">
    <source>
        <dbReference type="Pfam" id="PF01927"/>
    </source>
</evidence>
<dbReference type="PANTHER" id="PTHR39081">
    <property type="entry name" value="MUT7-C DOMAIN-CONTAINING PROTEIN"/>
    <property type="match status" value="1"/>
</dbReference>
<evidence type="ECO:0000313" key="2">
    <source>
        <dbReference type="EMBL" id="HGK63810.1"/>
    </source>
</evidence>
<gene>
    <name evidence="2" type="ORF">ENU74_04375</name>
</gene>
<dbReference type="Pfam" id="PF01927">
    <property type="entry name" value="Mut7-C"/>
    <property type="match status" value="1"/>
</dbReference>
<reference evidence="2" key="1">
    <citation type="journal article" date="2020" name="mSystems">
        <title>Genome- and Community-Level Interaction Insights into Carbon Utilization and Element Cycling Functions of Hydrothermarchaeota in Hydrothermal Sediment.</title>
        <authorList>
            <person name="Zhou Z."/>
            <person name="Liu Y."/>
            <person name="Xu W."/>
            <person name="Pan J."/>
            <person name="Luo Z.H."/>
            <person name="Li M."/>
        </authorList>
    </citation>
    <scope>NUCLEOTIDE SEQUENCE [LARGE SCALE GENOMIC DNA]</scope>
    <source>
        <strain evidence="2">SpSt-697</strain>
    </source>
</reference>
<dbReference type="PANTHER" id="PTHR39081:SF1">
    <property type="entry name" value="MUT7-C RNASE DOMAIN-CONTAINING PROTEIN"/>
    <property type="match status" value="1"/>
</dbReference>
<name>A0A7V4E454_UNCW3</name>
<proteinExistence type="predicted"/>
<accession>A0A7V4E454</accession>
<protein>
    <recommendedName>
        <fullName evidence="1">Mut7-C RNAse domain-containing protein</fullName>
    </recommendedName>
</protein>
<dbReference type="InterPro" id="IPR002782">
    <property type="entry name" value="Mut7-C_RNAse_dom"/>
</dbReference>
<comment type="caution">
    <text evidence="2">The sequence shown here is derived from an EMBL/GenBank/DDBJ whole genome shotgun (WGS) entry which is preliminary data.</text>
</comment>
<sequence length="161" mass="19190">MEEIKFLCDFMLGKLAKYLRMLGFDTYYEKEVSSLKMEFIAHTENRIIITRNKKYQNKENCLFLTTDNPKEQLLIVLNKFALFDKIKLASRCLLCNEMVKKIDKKDVKGKVPYYVFQTKAEFSYCPICRRIYWPGTHYEKMREFLKEIENAGGRSRTGTDF</sequence>
<dbReference type="AlphaFoldDB" id="A0A7V4E454"/>
<dbReference type="EMBL" id="DTDR01000113">
    <property type="protein sequence ID" value="HGK63810.1"/>
    <property type="molecule type" value="Genomic_DNA"/>
</dbReference>
<organism evidence="2">
    <name type="scientific">candidate division WOR-3 bacterium</name>
    <dbReference type="NCBI Taxonomy" id="2052148"/>
    <lineage>
        <taxon>Bacteria</taxon>
        <taxon>Bacteria division WOR-3</taxon>
    </lineage>
</organism>